<dbReference type="InterPro" id="IPR050441">
    <property type="entry name" value="RBM"/>
</dbReference>
<name>A0AAD4S5R7_9MAGN</name>
<dbReference type="GO" id="GO:0003723">
    <property type="term" value="F:RNA binding"/>
    <property type="evidence" value="ECO:0007669"/>
    <property type="project" value="UniProtKB-UniRule"/>
</dbReference>
<dbReference type="PROSITE" id="PS50102">
    <property type="entry name" value="RRM"/>
    <property type="match status" value="1"/>
</dbReference>
<dbReference type="InterPro" id="IPR012677">
    <property type="entry name" value="Nucleotide-bd_a/b_plait_sf"/>
</dbReference>
<accession>A0AAD4S5R7</accession>
<proteinExistence type="predicted"/>
<dbReference type="InterPro" id="IPR000504">
    <property type="entry name" value="RRM_dom"/>
</dbReference>
<feature type="compositionally biased region" description="Basic and acidic residues" evidence="2">
    <location>
        <begin position="192"/>
        <end position="209"/>
    </location>
</feature>
<dbReference type="SUPFAM" id="SSF54928">
    <property type="entry name" value="RNA-binding domain, RBD"/>
    <property type="match status" value="1"/>
</dbReference>
<evidence type="ECO:0000313" key="4">
    <source>
        <dbReference type="EMBL" id="KAI3863861.1"/>
    </source>
</evidence>
<feature type="region of interest" description="Disordered" evidence="2">
    <location>
        <begin position="1"/>
        <end position="68"/>
    </location>
</feature>
<dbReference type="Gene3D" id="3.30.70.330">
    <property type="match status" value="1"/>
</dbReference>
<dbReference type="Pfam" id="PF00076">
    <property type="entry name" value="RRM_1"/>
    <property type="match status" value="1"/>
</dbReference>
<feature type="compositionally biased region" description="Basic residues" evidence="2">
    <location>
        <begin position="244"/>
        <end position="261"/>
    </location>
</feature>
<keyword evidence="1" id="KW-0694">RNA-binding</keyword>
<protein>
    <recommendedName>
        <fullName evidence="3">RRM domain-containing protein</fullName>
    </recommendedName>
</protein>
<feature type="compositionally biased region" description="Low complexity" evidence="2">
    <location>
        <begin position="210"/>
        <end position="223"/>
    </location>
</feature>
<dbReference type="PANTHER" id="PTHR48034">
    <property type="entry name" value="TRANSFORMER-2 SEX-DETERMINING PROTEIN-RELATED"/>
    <property type="match status" value="1"/>
</dbReference>
<evidence type="ECO:0000256" key="2">
    <source>
        <dbReference type="SAM" id="MobiDB-lite"/>
    </source>
</evidence>
<feature type="compositionally biased region" description="Low complexity" evidence="2">
    <location>
        <begin position="9"/>
        <end position="18"/>
    </location>
</feature>
<gene>
    <name evidence="4" type="ORF">MKW98_031453</name>
</gene>
<feature type="compositionally biased region" description="Basic and acidic residues" evidence="2">
    <location>
        <begin position="266"/>
        <end position="279"/>
    </location>
</feature>
<feature type="compositionally biased region" description="Low complexity" evidence="2">
    <location>
        <begin position="340"/>
        <end position="351"/>
    </location>
</feature>
<evidence type="ECO:0000313" key="5">
    <source>
        <dbReference type="Proteomes" id="UP001202328"/>
    </source>
</evidence>
<dbReference type="AlphaFoldDB" id="A0AAD4S5R7"/>
<feature type="domain" description="RRM" evidence="3">
    <location>
        <begin position="67"/>
        <end position="145"/>
    </location>
</feature>
<feature type="compositionally biased region" description="Basic and acidic residues" evidence="2">
    <location>
        <begin position="292"/>
        <end position="303"/>
    </location>
</feature>
<dbReference type="EMBL" id="JAJJMB010014022">
    <property type="protein sequence ID" value="KAI3863861.1"/>
    <property type="molecule type" value="Genomic_DNA"/>
</dbReference>
<feature type="region of interest" description="Disordered" evidence="2">
    <location>
        <begin position="143"/>
        <end position="351"/>
    </location>
</feature>
<feature type="compositionally biased region" description="Basic residues" evidence="2">
    <location>
        <begin position="169"/>
        <end position="184"/>
    </location>
</feature>
<evidence type="ECO:0000259" key="3">
    <source>
        <dbReference type="PROSITE" id="PS50102"/>
    </source>
</evidence>
<dbReference type="SMART" id="SM00360">
    <property type="entry name" value="RRM"/>
    <property type="match status" value="1"/>
</dbReference>
<sequence>MGRYRSRSRSYSPQRSRSPLPPPPRSSRSSKRGYDDEPRESYHRGSSSHRSYGSDRDRDSRRSSGPTGLLIRNISLDARVEDLRIPFERFGPVKDVYLPKNYYTGEPRGFGFVKFRNADDAAEAKHQMNHQVIGGREITIVYAEENRKTPQEMRKTTRVSSGRHGGGGYRRRSPPRSPRRRNRSYSRSPSPARRESRVRDRGSRDDYSPRRPISRSPGRSISRSPRRPISRSPERSISNSPRRPISKSPRRPISKSPRRPISRSPPPRDERDYGSDRRSLSPPPAKVRSQSRSHEEEDCRPDQRSPSPEAKSHSSPRSSRDARYYVSNRRSPSPGVNGQRPSKSRSPSRSP</sequence>
<feature type="compositionally biased region" description="Basic and acidic residues" evidence="2">
    <location>
        <begin position="52"/>
        <end position="62"/>
    </location>
</feature>
<organism evidence="4 5">
    <name type="scientific">Papaver atlanticum</name>
    <dbReference type="NCBI Taxonomy" id="357466"/>
    <lineage>
        <taxon>Eukaryota</taxon>
        <taxon>Viridiplantae</taxon>
        <taxon>Streptophyta</taxon>
        <taxon>Embryophyta</taxon>
        <taxon>Tracheophyta</taxon>
        <taxon>Spermatophyta</taxon>
        <taxon>Magnoliopsida</taxon>
        <taxon>Ranunculales</taxon>
        <taxon>Papaveraceae</taxon>
        <taxon>Papaveroideae</taxon>
        <taxon>Papaver</taxon>
    </lineage>
</organism>
<dbReference type="Proteomes" id="UP001202328">
    <property type="component" value="Unassembled WGS sequence"/>
</dbReference>
<keyword evidence="5" id="KW-1185">Reference proteome</keyword>
<reference evidence="4" key="1">
    <citation type="submission" date="2022-04" db="EMBL/GenBank/DDBJ databases">
        <title>A functionally conserved STORR gene fusion in Papaver species that diverged 16.8 million years ago.</title>
        <authorList>
            <person name="Catania T."/>
        </authorList>
    </citation>
    <scope>NUCLEOTIDE SEQUENCE</scope>
    <source>
        <strain evidence="4">S-188037</strain>
    </source>
</reference>
<feature type="compositionally biased region" description="Basic and acidic residues" evidence="2">
    <location>
        <begin position="32"/>
        <end position="43"/>
    </location>
</feature>
<comment type="caution">
    <text evidence="4">The sequence shown here is derived from an EMBL/GenBank/DDBJ whole genome shotgun (WGS) entry which is preliminary data.</text>
</comment>
<evidence type="ECO:0000256" key="1">
    <source>
        <dbReference type="PROSITE-ProRule" id="PRU00176"/>
    </source>
</evidence>
<feature type="compositionally biased region" description="Basic and acidic residues" evidence="2">
    <location>
        <begin position="144"/>
        <end position="155"/>
    </location>
</feature>
<dbReference type="InterPro" id="IPR035979">
    <property type="entry name" value="RBD_domain_sf"/>
</dbReference>